<dbReference type="InterPro" id="IPR011990">
    <property type="entry name" value="TPR-like_helical_dom_sf"/>
</dbReference>
<dbReference type="GO" id="GO:0003677">
    <property type="term" value="F:DNA binding"/>
    <property type="evidence" value="ECO:0007669"/>
    <property type="project" value="UniProtKB-UniRule"/>
</dbReference>
<dbReference type="InterPro" id="IPR051677">
    <property type="entry name" value="AfsR-DnrI-RedD_regulator"/>
</dbReference>
<evidence type="ECO:0000256" key="4">
    <source>
        <dbReference type="ARBA" id="ARBA00023163"/>
    </source>
</evidence>
<dbReference type="SUPFAM" id="SSF52540">
    <property type="entry name" value="P-loop containing nucleoside triphosphate hydrolases"/>
    <property type="match status" value="1"/>
</dbReference>
<keyword evidence="4" id="KW-0804">Transcription</keyword>
<evidence type="ECO:0000313" key="8">
    <source>
        <dbReference type="Proteomes" id="UP000198727"/>
    </source>
</evidence>
<accession>A0A1I5QV68</accession>
<keyword evidence="8" id="KW-1185">Reference proteome</keyword>
<dbReference type="CDD" id="cd15831">
    <property type="entry name" value="BTAD"/>
    <property type="match status" value="1"/>
</dbReference>
<evidence type="ECO:0000256" key="2">
    <source>
        <dbReference type="ARBA" id="ARBA00023015"/>
    </source>
</evidence>
<dbReference type="Pfam" id="PF00486">
    <property type="entry name" value="Trans_reg_C"/>
    <property type="match status" value="1"/>
</dbReference>
<dbReference type="Gene3D" id="3.40.50.300">
    <property type="entry name" value="P-loop containing nucleotide triphosphate hydrolases"/>
    <property type="match status" value="1"/>
</dbReference>
<dbReference type="GO" id="GO:0000160">
    <property type="term" value="P:phosphorelay signal transduction system"/>
    <property type="evidence" value="ECO:0007669"/>
    <property type="project" value="InterPro"/>
</dbReference>
<dbReference type="OrthoDB" id="7628974at2"/>
<keyword evidence="3 5" id="KW-0238">DNA-binding</keyword>
<protein>
    <submittedName>
        <fullName evidence="7">DNA-binding transcriptional activator of the SARP family</fullName>
    </submittedName>
</protein>
<dbReference type="InterPro" id="IPR036388">
    <property type="entry name" value="WH-like_DNA-bd_sf"/>
</dbReference>
<dbReference type="Proteomes" id="UP000198727">
    <property type="component" value="Unassembled WGS sequence"/>
</dbReference>
<gene>
    <name evidence="7" type="ORF">SAMN05421810_102767</name>
</gene>
<dbReference type="InterPro" id="IPR001867">
    <property type="entry name" value="OmpR/PhoB-type_DNA-bd"/>
</dbReference>
<dbReference type="Gene3D" id="1.10.10.10">
    <property type="entry name" value="Winged helix-like DNA-binding domain superfamily/Winged helix DNA-binding domain"/>
    <property type="match status" value="1"/>
</dbReference>
<dbReference type="SMART" id="SM01043">
    <property type="entry name" value="BTAD"/>
    <property type="match status" value="1"/>
</dbReference>
<dbReference type="InterPro" id="IPR019734">
    <property type="entry name" value="TPR_rpt"/>
</dbReference>
<dbReference type="STRING" id="587909.SAMN05421810_102767"/>
<dbReference type="GO" id="GO:0006355">
    <property type="term" value="P:regulation of DNA-templated transcription"/>
    <property type="evidence" value="ECO:0007669"/>
    <property type="project" value="InterPro"/>
</dbReference>
<dbReference type="Pfam" id="PF13181">
    <property type="entry name" value="TPR_8"/>
    <property type="match status" value="1"/>
</dbReference>
<reference evidence="8" key="1">
    <citation type="submission" date="2016-10" db="EMBL/GenBank/DDBJ databases">
        <authorList>
            <person name="Varghese N."/>
            <person name="Submissions S."/>
        </authorList>
    </citation>
    <scope>NUCLEOTIDE SEQUENCE [LARGE SCALE GENOMIC DNA]</scope>
    <source>
        <strain evidence="8">CGMCC 4.5579</strain>
    </source>
</reference>
<evidence type="ECO:0000256" key="1">
    <source>
        <dbReference type="ARBA" id="ARBA00005820"/>
    </source>
</evidence>
<dbReference type="EMBL" id="FOWW01000002">
    <property type="protein sequence ID" value="SFP49987.1"/>
    <property type="molecule type" value="Genomic_DNA"/>
</dbReference>
<dbReference type="SUPFAM" id="SSF46894">
    <property type="entry name" value="C-terminal effector domain of the bipartite response regulators"/>
    <property type="match status" value="1"/>
</dbReference>
<evidence type="ECO:0000256" key="5">
    <source>
        <dbReference type="PROSITE-ProRule" id="PRU01091"/>
    </source>
</evidence>
<name>A0A1I5QV68_9PSEU</name>
<evidence type="ECO:0000259" key="6">
    <source>
        <dbReference type="PROSITE" id="PS51755"/>
    </source>
</evidence>
<dbReference type="InterPro" id="IPR005158">
    <property type="entry name" value="BTAD"/>
</dbReference>
<feature type="DNA-binding region" description="OmpR/PhoB-type" evidence="5">
    <location>
        <begin position="3"/>
        <end position="111"/>
    </location>
</feature>
<dbReference type="Pfam" id="PF13374">
    <property type="entry name" value="TPR_10"/>
    <property type="match status" value="1"/>
</dbReference>
<dbReference type="PANTHER" id="PTHR35807:SF1">
    <property type="entry name" value="TRANSCRIPTIONAL REGULATOR REDD"/>
    <property type="match status" value="1"/>
</dbReference>
<dbReference type="RefSeq" id="WP_092529461.1">
    <property type="nucleotide sequence ID" value="NZ_FOWW01000002.1"/>
</dbReference>
<dbReference type="SMART" id="SM00862">
    <property type="entry name" value="Trans_reg_C"/>
    <property type="match status" value="1"/>
</dbReference>
<evidence type="ECO:0000313" key="7">
    <source>
        <dbReference type="EMBL" id="SFP49987.1"/>
    </source>
</evidence>
<feature type="domain" description="OmpR/PhoB-type" evidence="6">
    <location>
        <begin position="3"/>
        <end position="111"/>
    </location>
</feature>
<proteinExistence type="inferred from homology"/>
<dbReference type="InterPro" id="IPR027417">
    <property type="entry name" value="P-loop_NTPase"/>
</dbReference>
<dbReference type="AlphaFoldDB" id="A0A1I5QV68"/>
<evidence type="ECO:0000256" key="3">
    <source>
        <dbReference type="ARBA" id="ARBA00023125"/>
    </source>
</evidence>
<dbReference type="Gene3D" id="1.25.40.10">
    <property type="entry name" value="Tetratricopeptide repeat domain"/>
    <property type="match status" value="2"/>
</dbReference>
<dbReference type="PRINTS" id="PR00364">
    <property type="entry name" value="DISEASERSIST"/>
</dbReference>
<dbReference type="Pfam" id="PF03704">
    <property type="entry name" value="BTAD"/>
    <property type="match status" value="1"/>
</dbReference>
<keyword evidence="2" id="KW-0805">Transcription regulation</keyword>
<sequence length="931" mass="100597">MNEGDLDTPDVRIQLLGPVQLVVDGRPVPVGGPGVRGLLALLARDVNKVVTLDDIIDALWGHDPPATARTIVHGNVSHLRRVLRSVYGPTGAERSGAVRVRTTPNGYQLAADPERVDVHRARALLNRAAAAAPARRAELLREALALWHGRVLGGVPRPLAVPELEELRQAVHRARVDADLELGRHAELIAELAPLVRENPADERTVGQLMLALYRAGRRADALDVYRQVSRQVTDRLGLDPGPELRALHDRLLQDDLAEPAGTGRVVPAQLPAAVPRLTGREVELAWLDRLRAGAGEGGPAVGVVTGPPGVGKSAMVVWWAHRAAAAFPDGVLFAALRGFDPRQPASRPAEVLTHFLTGLGVAGPDVPERLPERLALYRSLLAGRRMLVLLDDARSAEQVRPLLPTGGGSVAVVTSRARLDGLVASNAARVRTLDVLPAAAAVGMIEELAGPGEGRARLAELCGYLPLALRIAGARLAAGPHWAADDLLAELANERTRLAALDLDGTDTSVRAALDVSCRGLPGELAETLRVLGALAVDSAGPYLVAAVCDIGVPEARRRLRALAAQHLLAEPRRDGFVPHDLVRLYVRELAEAELDAEALTEVLARSLRYHRAVADRARRRLLRIVDPLDFTDLLPDAAVPPLADVDQALEWFAGEWANVVATIRQAMAAGRYEEAWQLARVAHTYQVVRSCWDEWWELVELGLTAARESGSALGRCWLLISRCAVALTFGLDEGSLTDAQEALEIARDLGDDRLVISAEIHLGCALTQWERYDEAIASLRRAIEETERLGDLALRGQALNNCAEAEKRSGRLAEAIGHQFGALEIDRTLGDDGYAVVSLNNLAELHLAIGAHEEAERYAEEAIELAEARGFTLQEGVARRTLGRTLRARGDFAGAREQLIVSLELHERVNPKLVDDIRNEISELPPFGT</sequence>
<dbReference type="Pfam" id="PF13424">
    <property type="entry name" value="TPR_12"/>
    <property type="match status" value="1"/>
</dbReference>
<comment type="similarity">
    <text evidence="1">Belongs to the AfsR/DnrI/RedD regulatory family.</text>
</comment>
<dbReference type="SMART" id="SM00028">
    <property type="entry name" value="TPR"/>
    <property type="match status" value="4"/>
</dbReference>
<dbReference type="InterPro" id="IPR016032">
    <property type="entry name" value="Sig_transdc_resp-reg_C-effctor"/>
</dbReference>
<dbReference type="SUPFAM" id="SSF48452">
    <property type="entry name" value="TPR-like"/>
    <property type="match status" value="2"/>
</dbReference>
<dbReference type="PANTHER" id="PTHR35807">
    <property type="entry name" value="TRANSCRIPTIONAL REGULATOR REDD-RELATED"/>
    <property type="match status" value="1"/>
</dbReference>
<organism evidence="7 8">
    <name type="scientific">Amycolatopsis arida</name>
    <dbReference type="NCBI Taxonomy" id="587909"/>
    <lineage>
        <taxon>Bacteria</taxon>
        <taxon>Bacillati</taxon>
        <taxon>Actinomycetota</taxon>
        <taxon>Actinomycetes</taxon>
        <taxon>Pseudonocardiales</taxon>
        <taxon>Pseudonocardiaceae</taxon>
        <taxon>Amycolatopsis</taxon>
    </lineage>
</organism>
<dbReference type="PROSITE" id="PS51755">
    <property type="entry name" value="OMPR_PHOB"/>
    <property type="match status" value="1"/>
</dbReference>